<dbReference type="InterPro" id="IPR030811">
    <property type="entry name" value="SoxH-rel_PQQ_1"/>
</dbReference>
<dbReference type="InterPro" id="IPR050855">
    <property type="entry name" value="NDM-1-like"/>
</dbReference>
<feature type="signal peptide" evidence="2">
    <location>
        <begin position="1"/>
        <end position="18"/>
    </location>
</feature>
<dbReference type="InterPro" id="IPR001279">
    <property type="entry name" value="Metallo-B-lactamas"/>
</dbReference>
<reference evidence="4 5" key="1">
    <citation type="submission" date="2019-02" db="EMBL/GenBank/DDBJ databases">
        <title>Marinobacter halodurans sp. nov., a marine bacterium isolated from sea tidal flat.</title>
        <authorList>
            <person name="Yoo Y."/>
            <person name="Lee D.W."/>
            <person name="Kim B.S."/>
            <person name="Kim J.-J."/>
        </authorList>
    </citation>
    <scope>NUCLEOTIDE SEQUENCE [LARGE SCALE GENOMIC DNA]</scope>
    <source>
        <strain evidence="4 5">YJ-S3-2</strain>
    </source>
</reference>
<dbReference type="SMART" id="SM00849">
    <property type="entry name" value="Lactamase_B"/>
    <property type="match status" value="1"/>
</dbReference>
<dbReference type="Proteomes" id="UP000313645">
    <property type="component" value="Unassembled WGS sequence"/>
</dbReference>
<evidence type="ECO:0000313" key="4">
    <source>
        <dbReference type="EMBL" id="TBW52556.1"/>
    </source>
</evidence>
<sequence length="310" mass="34583">MTRWCLILLAVMALPAQAALRYHLEPKQIAPDTWMVEGKTENFSKENGGNIVNTAFIVTDAGVVVIDTGPSLQYGDALHDAIRKITDQPVTHVLITHHHPDHAFGNQAFPERSLSALPETTALLERDGEAFSDNMYRMIGDWMRGTQVVLPTQELAPGPLIVGNHTFQLWGFTGHTGADLVILDKTTGTLFAGDMVFYNRAITTPQSPGLDTWQQELDLLAEIPFERLVPGHGPMVTDDRAFRQMHAYMTWLDALFKSSANRGLTANEVMRTPIPGRFDSIAEASYELIRSTTHLYPRYEQAALRMLPEE</sequence>
<keyword evidence="2" id="KW-0732">Signal</keyword>
<dbReference type="InterPro" id="IPR036866">
    <property type="entry name" value="RibonucZ/Hydroxyglut_hydro"/>
</dbReference>
<evidence type="ECO:0000313" key="5">
    <source>
        <dbReference type="Proteomes" id="UP000313645"/>
    </source>
</evidence>
<dbReference type="SUPFAM" id="SSF56281">
    <property type="entry name" value="Metallo-hydrolase/oxidoreductase"/>
    <property type="match status" value="1"/>
</dbReference>
<accession>A0ABY1ZJV0</accession>
<dbReference type="PANTHER" id="PTHR42951:SF4">
    <property type="entry name" value="ACYL-COENZYME A THIOESTERASE MBLAC2"/>
    <property type="match status" value="1"/>
</dbReference>
<gene>
    <name evidence="4" type="ORF">EZI54_16065</name>
</gene>
<dbReference type="NCBIfam" id="TIGR04558">
    <property type="entry name" value="SoxH_rel_PQQ_1"/>
    <property type="match status" value="1"/>
</dbReference>
<protein>
    <submittedName>
        <fullName evidence="4">Quinoprotein relay system zinc metallohydrolase 1</fullName>
    </submittedName>
</protein>
<evidence type="ECO:0000256" key="2">
    <source>
        <dbReference type="SAM" id="SignalP"/>
    </source>
</evidence>
<evidence type="ECO:0000259" key="3">
    <source>
        <dbReference type="SMART" id="SM00849"/>
    </source>
</evidence>
<organism evidence="4 5">
    <name type="scientific">Marinobacter halodurans</name>
    <dbReference type="NCBI Taxonomy" id="2528979"/>
    <lineage>
        <taxon>Bacteria</taxon>
        <taxon>Pseudomonadati</taxon>
        <taxon>Pseudomonadota</taxon>
        <taxon>Gammaproteobacteria</taxon>
        <taxon>Pseudomonadales</taxon>
        <taxon>Marinobacteraceae</taxon>
        <taxon>Marinobacter</taxon>
    </lineage>
</organism>
<keyword evidence="5" id="KW-1185">Reference proteome</keyword>
<dbReference type="PANTHER" id="PTHR42951">
    <property type="entry name" value="METALLO-BETA-LACTAMASE DOMAIN-CONTAINING"/>
    <property type="match status" value="1"/>
</dbReference>
<comment type="similarity">
    <text evidence="1">Belongs to the metallo-beta-lactamase superfamily. Class-B beta-lactamase family.</text>
</comment>
<dbReference type="RefSeq" id="WP_131482899.1">
    <property type="nucleotide sequence ID" value="NZ_SJDL01000027.1"/>
</dbReference>
<feature type="domain" description="Metallo-beta-lactamase" evidence="3">
    <location>
        <begin position="51"/>
        <end position="232"/>
    </location>
</feature>
<dbReference type="Pfam" id="PF00753">
    <property type="entry name" value="Lactamase_B"/>
    <property type="match status" value="1"/>
</dbReference>
<comment type="caution">
    <text evidence="4">The sequence shown here is derived from an EMBL/GenBank/DDBJ whole genome shotgun (WGS) entry which is preliminary data.</text>
</comment>
<proteinExistence type="inferred from homology"/>
<feature type="chain" id="PRO_5046957271" evidence="2">
    <location>
        <begin position="19"/>
        <end position="310"/>
    </location>
</feature>
<name>A0ABY1ZJV0_9GAMM</name>
<dbReference type="CDD" id="cd16282">
    <property type="entry name" value="metallo-hydrolase-like_MBL-fold"/>
    <property type="match status" value="1"/>
</dbReference>
<dbReference type="EMBL" id="SJDL01000027">
    <property type="protein sequence ID" value="TBW52556.1"/>
    <property type="molecule type" value="Genomic_DNA"/>
</dbReference>
<evidence type="ECO:0000256" key="1">
    <source>
        <dbReference type="ARBA" id="ARBA00005250"/>
    </source>
</evidence>
<dbReference type="Gene3D" id="3.60.15.10">
    <property type="entry name" value="Ribonuclease Z/Hydroxyacylglutathione hydrolase-like"/>
    <property type="match status" value="1"/>
</dbReference>